<organism evidence="6 7">
    <name type="scientific">Simkania negevensis (strain ATCC VR-1471 / DSM 27360 / Z)</name>
    <dbReference type="NCBI Taxonomy" id="331113"/>
    <lineage>
        <taxon>Bacteria</taxon>
        <taxon>Pseudomonadati</taxon>
        <taxon>Chlamydiota</taxon>
        <taxon>Chlamydiia</taxon>
        <taxon>Parachlamydiales</taxon>
        <taxon>Simkaniaceae</taxon>
        <taxon>Simkania</taxon>
    </lineage>
</organism>
<feature type="domain" description="ABC transporter" evidence="5">
    <location>
        <begin position="3"/>
        <end position="222"/>
    </location>
</feature>
<dbReference type="AlphaFoldDB" id="F8L7S6"/>
<dbReference type="GO" id="GO:0022857">
    <property type="term" value="F:transmembrane transporter activity"/>
    <property type="evidence" value="ECO:0007669"/>
    <property type="project" value="TreeGrafter"/>
</dbReference>
<dbReference type="Gene3D" id="3.40.50.300">
    <property type="entry name" value="P-loop containing nucleotide triphosphate hydrolases"/>
    <property type="match status" value="1"/>
</dbReference>
<dbReference type="InterPro" id="IPR017871">
    <property type="entry name" value="ABC_transporter-like_CS"/>
</dbReference>
<dbReference type="GO" id="GO:0005524">
    <property type="term" value="F:ATP binding"/>
    <property type="evidence" value="ECO:0007669"/>
    <property type="project" value="UniProtKB-KW"/>
</dbReference>
<dbReference type="Pfam" id="PF00005">
    <property type="entry name" value="ABC_tran"/>
    <property type="match status" value="1"/>
</dbReference>
<evidence type="ECO:0000256" key="3">
    <source>
        <dbReference type="ARBA" id="ARBA00022741"/>
    </source>
</evidence>
<dbReference type="EC" id="3.6.3.-" evidence="6"/>
<dbReference type="PANTHER" id="PTHR24220:SF689">
    <property type="entry name" value="LIPOPROTEIN-RELEASING SYSTEM ATP-BINDING PROTEIN LOLD"/>
    <property type="match status" value="1"/>
</dbReference>
<reference key="1">
    <citation type="journal article" date="2011" name="Mol. Biol. Evol.">
        <title>Unity in variety -- the pan-genome of the Chlamydiae.</title>
        <authorList>
            <person name="Collingro A."/>
            <person name="Tischler P."/>
            <person name="Weinmaier T."/>
            <person name="Penz T."/>
            <person name="Heinz E."/>
            <person name="Brunham R.C."/>
            <person name="Read T.D."/>
            <person name="Bavoil P.M."/>
            <person name="Sachse K."/>
            <person name="Kahane S."/>
            <person name="Friedman M.G."/>
            <person name="Rattei T."/>
            <person name="Myers G.S.A."/>
            <person name="Horn M."/>
        </authorList>
    </citation>
    <scope>NUCLEOTIDE SEQUENCE</scope>
    <source>
        <strain>Z</strain>
    </source>
</reference>
<evidence type="ECO:0000256" key="2">
    <source>
        <dbReference type="ARBA" id="ARBA00022448"/>
    </source>
</evidence>
<dbReference type="HOGENOM" id="CLU_000604_1_22_0"/>
<dbReference type="InterPro" id="IPR017911">
    <property type="entry name" value="MacB-like_ATP-bd"/>
</dbReference>
<accession>F8L7S6</accession>
<reference evidence="6 7" key="2">
    <citation type="journal article" date="2011" name="Mol. Biol. Evol.">
        <title>Unity in variety--the pan-genome of the Chlamydiae.</title>
        <authorList>
            <person name="Collingro A."/>
            <person name="Tischler P."/>
            <person name="Weinmaier T."/>
            <person name="Penz T."/>
            <person name="Heinz E."/>
            <person name="Brunham R.C."/>
            <person name="Read T.D."/>
            <person name="Bavoil P.M."/>
            <person name="Sachse K."/>
            <person name="Kahane S."/>
            <person name="Friedman M.G."/>
            <person name="Rattei T."/>
            <person name="Myers G.S."/>
            <person name="Horn M."/>
        </authorList>
    </citation>
    <scope>NUCLEOTIDE SEQUENCE [LARGE SCALE GENOMIC DNA]</scope>
    <source>
        <strain evidence="7">ATCC VR-1471 / Z</strain>
    </source>
</reference>
<keyword evidence="3" id="KW-0547">Nucleotide-binding</keyword>
<keyword evidence="6" id="KW-0449">Lipoprotein</keyword>
<dbReference type="CDD" id="cd03255">
    <property type="entry name" value="ABC_MJ0796_LolCDE_FtsE"/>
    <property type="match status" value="1"/>
</dbReference>
<keyword evidence="2" id="KW-0813">Transport</keyword>
<dbReference type="InterPro" id="IPR027417">
    <property type="entry name" value="P-loop_NTPase"/>
</dbReference>
<evidence type="ECO:0000313" key="7">
    <source>
        <dbReference type="Proteomes" id="UP000000496"/>
    </source>
</evidence>
<dbReference type="SMART" id="SM00382">
    <property type="entry name" value="AAA"/>
    <property type="match status" value="1"/>
</dbReference>
<dbReference type="GO" id="GO:0005886">
    <property type="term" value="C:plasma membrane"/>
    <property type="evidence" value="ECO:0007669"/>
    <property type="project" value="TreeGrafter"/>
</dbReference>
<dbReference type="InterPro" id="IPR015854">
    <property type="entry name" value="ABC_transpr_LolD-like"/>
</dbReference>
<evidence type="ECO:0000313" key="6">
    <source>
        <dbReference type="EMBL" id="CCB88822.1"/>
    </source>
</evidence>
<dbReference type="EMBL" id="FR872582">
    <property type="protein sequence ID" value="CCB88822.1"/>
    <property type="molecule type" value="Genomic_DNA"/>
</dbReference>
<dbReference type="KEGG" id="sng:SNE_A09450"/>
<sequence length="222" mass="24118">MILKANKLSKSYKEPKKVEILREITLSVNEGESVAIMGPSGVGKSTLLHILGTLEEPTSGSLEILGSNALVGDRSAMRNQHIGFVFQNFNLLEEYPVLENVLMPAKVGRKPIGRGSDAFTHAEALLERVGLTSHKHQIAKHLSGGEKQRVAIARAFCNNPDLILADEPSGNLDEGNSKLIHELLITSTRDFKKSLIVVTHNAALASLCDRKYLLTDGSLTSI</sequence>
<dbReference type="OrthoDB" id="9791546at2"/>
<dbReference type="InterPro" id="IPR003593">
    <property type="entry name" value="AAA+_ATPase"/>
</dbReference>
<dbReference type="PROSITE" id="PS00211">
    <property type="entry name" value="ABC_TRANSPORTER_1"/>
    <property type="match status" value="1"/>
</dbReference>
<dbReference type="SUPFAM" id="SSF52540">
    <property type="entry name" value="P-loop containing nucleoside triphosphate hydrolases"/>
    <property type="match status" value="1"/>
</dbReference>
<dbReference type="GO" id="GO:0016887">
    <property type="term" value="F:ATP hydrolysis activity"/>
    <property type="evidence" value="ECO:0007669"/>
    <property type="project" value="InterPro"/>
</dbReference>
<keyword evidence="7" id="KW-1185">Reference proteome</keyword>
<evidence type="ECO:0000256" key="4">
    <source>
        <dbReference type="ARBA" id="ARBA00022840"/>
    </source>
</evidence>
<keyword evidence="4 6" id="KW-0067">ATP-binding</keyword>
<dbReference type="PROSITE" id="PS50893">
    <property type="entry name" value="ABC_TRANSPORTER_2"/>
    <property type="match status" value="1"/>
</dbReference>
<name>F8L7S6_SIMNZ</name>
<dbReference type="PANTHER" id="PTHR24220">
    <property type="entry name" value="IMPORT ATP-BINDING PROTEIN"/>
    <property type="match status" value="1"/>
</dbReference>
<comment type="similarity">
    <text evidence="1">Belongs to the ABC transporter superfamily.</text>
</comment>
<evidence type="ECO:0000256" key="1">
    <source>
        <dbReference type="ARBA" id="ARBA00005417"/>
    </source>
</evidence>
<dbReference type="STRING" id="331113.SNE_A09450"/>
<evidence type="ECO:0000259" key="5">
    <source>
        <dbReference type="PROSITE" id="PS50893"/>
    </source>
</evidence>
<dbReference type="eggNOG" id="COG1136">
    <property type="taxonomic scope" value="Bacteria"/>
</dbReference>
<dbReference type="RefSeq" id="WP_013943289.1">
    <property type="nucleotide sequence ID" value="NC_015713.1"/>
</dbReference>
<proteinExistence type="inferred from homology"/>
<protein>
    <submittedName>
        <fullName evidence="6">Lipoprotein-releasing system ATP-binding protein LolD</fullName>
        <ecNumber evidence="6">3.6.3.-</ecNumber>
    </submittedName>
</protein>
<keyword evidence="6" id="KW-0378">Hydrolase</keyword>
<dbReference type="InterPro" id="IPR003439">
    <property type="entry name" value="ABC_transporter-like_ATP-bd"/>
</dbReference>
<dbReference type="Proteomes" id="UP000000496">
    <property type="component" value="Chromosome gsn.131"/>
</dbReference>
<gene>
    <name evidence="6" type="primary">lolD</name>
    <name evidence="6" type="ordered locus">SNE_A09450</name>
</gene>